<feature type="chain" id="PRO_5045780476" description="Secreted protein" evidence="1">
    <location>
        <begin position="33"/>
        <end position="161"/>
    </location>
</feature>
<evidence type="ECO:0000256" key="1">
    <source>
        <dbReference type="SAM" id="SignalP"/>
    </source>
</evidence>
<evidence type="ECO:0000313" key="2">
    <source>
        <dbReference type="EMBL" id="WLQ36073.1"/>
    </source>
</evidence>
<evidence type="ECO:0000313" key="3">
    <source>
        <dbReference type="Proteomes" id="UP001239522"/>
    </source>
</evidence>
<keyword evidence="1" id="KW-0732">Signal</keyword>
<feature type="signal peptide" evidence="1">
    <location>
        <begin position="1"/>
        <end position="32"/>
    </location>
</feature>
<evidence type="ECO:0008006" key="4">
    <source>
        <dbReference type="Google" id="ProtNLM"/>
    </source>
</evidence>
<sequence>MLKMKARSAIGFMSSIAICLGVNFAIAPQASAVTFETDYAVKTSANPNYTSSGWWYQGAAGVGGNEMSAFQSYGDVWWLLDGLADGKSVAVKWWNMRNGKLIRQGVCINNHGSPSWAKCNKDFAEDSTLEAETCLYESSTKAYSKCNGQGFPFRVSDASNA</sequence>
<gene>
    <name evidence="2" type="ORF">P8A18_22755</name>
</gene>
<dbReference type="Proteomes" id="UP001239522">
    <property type="component" value="Chromosome"/>
</dbReference>
<protein>
    <recommendedName>
        <fullName evidence="4">Secreted protein</fullName>
    </recommendedName>
</protein>
<reference evidence="2 3" key="1">
    <citation type="submission" date="2023-03" db="EMBL/GenBank/DDBJ databases">
        <title>Isolation and description of six Streptomyces strains from soil environments, able to metabolize different microbial glucans.</title>
        <authorList>
            <person name="Widen T."/>
            <person name="Larsbrink J."/>
        </authorList>
    </citation>
    <scope>NUCLEOTIDE SEQUENCE [LARGE SCALE GENOMIC DNA]</scope>
    <source>
        <strain evidence="2 3">Mut1</strain>
    </source>
</reference>
<proteinExistence type="predicted"/>
<accession>A0ABY9HPY5</accession>
<organism evidence="2 3">
    <name type="scientific">Streptomyces castrisilvae</name>
    <dbReference type="NCBI Taxonomy" id="3033811"/>
    <lineage>
        <taxon>Bacteria</taxon>
        <taxon>Bacillati</taxon>
        <taxon>Actinomycetota</taxon>
        <taxon>Actinomycetes</taxon>
        <taxon>Kitasatosporales</taxon>
        <taxon>Streptomycetaceae</taxon>
        <taxon>Streptomyces</taxon>
    </lineage>
</organism>
<keyword evidence="3" id="KW-1185">Reference proteome</keyword>
<dbReference type="EMBL" id="CP120997">
    <property type="protein sequence ID" value="WLQ36073.1"/>
    <property type="molecule type" value="Genomic_DNA"/>
</dbReference>
<dbReference type="RefSeq" id="WP_306057121.1">
    <property type="nucleotide sequence ID" value="NZ_CP120997.1"/>
</dbReference>
<name>A0ABY9HPY5_9ACTN</name>